<dbReference type="Gene3D" id="3.30.420.10">
    <property type="entry name" value="Ribonuclease H-like superfamily/Ribonuclease H"/>
    <property type="match status" value="1"/>
</dbReference>
<dbReference type="Gene3D" id="3.40.50.1240">
    <property type="entry name" value="Phosphoglycerate mutase-like"/>
    <property type="match status" value="1"/>
</dbReference>
<dbReference type="InterPro" id="IPR029033">
    <property type="entry name" value="His_PPase_superfam"/>
</dbReference>
<dbReference type="PANTHER" id="PTHR48100">
    <property type="entry name" value="BROAD-SPECIFICITY PHOSPHATASE YOR283W-RELATED"/>
    <property type="match status" value="1"/>
</dbReference>
<evidence type="ECO:0000259" key="5">
    <source>
        <dbReference type="PROSITE" id="PS50879"/>
    </source>
</evidence>
<evidence type="ECO:0000256" key="2">
    <source>
        <dbReference type="PIRSR" id="PIRSR613078-1"/>
    </source>
</evidence>
<feature type="active site" description="Proton donor/acceptor" evidence="2">
    <location>
        <position position="265"/>
    </location>
</feature>
<dbReference type="CDD" id="cd07067">
    <property type="entry name" value="HP_PGM_like"/>
    <property type="match status" value="1"/>
</dbReference>
<evidence type="ECO:0000256" key="3">
    <source>
        <dbReference type="PIRSR" id="PIRSR613078-2"/>
    </source>
</evidence>
<dbReference type="RefSeq" id="WP_123201037.1">
    <property type="nucleotide sequence ID" value="NZ_RJMB01000008.1"/>
</dbReference>
<dbReference type="GO" id="GO:0016791">
    <property type="term" value="F:phosphatase activity"/>
    <property type="evidence" value="ECO:0007669"/>
    <property type="project" value="TreeGrafter"/>
</dbReference>
<dbReference type="SUPFAM" id="SSF53098">
    <property type="entry name" value="Ribonuclease H-like"/>
    <property type="match status" value="1"/>
</dbReference>
<evidence type="ECO:0000313" key="6">
    <source>
        <dbReference type="EMBL" id="RNL84988.1"/>
    </source>
</evidence>
<dbReference type="InterPro" id="IPR013078">
    <property type="entry name" value="His_Pase_superF_clade-1"/>
</dbReference>
<gene>
    <name evidence="6" type="ORF">EFW17_09845</name>
</gene>
<reference evidence="6 7" key="1">
    <citation type="submission" date="2018-11" db="EMBL/GenBank/DDBJ databases">
        <title>The genome draft of YIM 96095.</title>
        <authorList>
            <person name="Tang S.-K."/>
            <person name="Chunyu W.-X."/>
            <person name="Feng Y.-Z."/>
        </authorList>
    </citation>
    <scope>NUCLEOTIDE SEQUENCE [LARGE SCALE GENOMIC DNA]</scope>
    <source>
        <strain evidence="6 7">YIM 96095</strain>
    </source>
</reference>
<dbReference type="EMBL" id="RJMB01000008">
    <property type="protein sequence ID" value="RNL84988.1"/>
    <property type="molecule type" value="Genomic_DNA"/>
</dbReference>
<evidence type="ECO:0000256" key="4">
    <source>
        <dbReference type="SAM" id="MobiDB-lite"/>
    </source>
</evidence>
<feature type="active site" description="Proton donor/acceptor; for phosphatase activity" evidence="1">
    <location>
        <position position="265"/>
    </location>
</feature>
<dbReference type="PANTHER" id="PTHR48100:SF62">
    <property type="entry name" value="GLUCOSYL-3-PHOSPHOGLYCERATE PHOSPHATASE"/>
    <property type="match status" value="1"/>
</dbReference>
<comment type="caution">
    <text evidence="6">The sequence shown here is derived from an EMBL/GenBank/DDBJ whole genome shotgun (WGS) entry which is preliminary data.</text>
</comment>
<dbReference type="InterPro" id="IPR012337">
    <property type="entry name" value="RNaseH-like_sf"/>
</dbReference>
<dbReference type="AlphaFoldDB" id="A0A3N0EAY4"/>
<dbReference type="NCBIfam" id="NF005567">
    <property type="entry name" value="PRK07238.1"/>
    <property type="match status" value="1"/>
</dbReference>
<protein>
    <submittedName>
        <fullName evidence="6">Bifunctional RNase H/acid phosphatase</fullName>
    </submittedName>
</protein>
<dbReference type="Proteomes" id="UP000269198">
    <property type="component" value="Unassembled WGS sequence"/>
</dbReference>
<sequence>MSRLLVEADGGSRGNPGPAGYGAVVRDSQNGRVLAEVAEGIETATNNVAEYQGLIAGLAAAAEIDPDAHIEARLDSKLVVEQMSGRWKIKHPDMRPLAQRARDLAASFASVGYTWVPRAKNEHADRLANEAMDAAAEGRPVRLAPRETDGPDDASPPPTGSMPENADAGADPASTGWGAPDTAPTRVLLLRHGETSLSVERRFAGAGDIELTETGHAQARAAARRLVGGGIDTIVSSPLRRARDTAEHVARELSLDVLLDEGFREVDFGEWEGKTFAEVRRENPDAVERWLADPAVAPPGGESFAEAARRVSEAQDKLLARNRGQTVLIVSHVTPIKTMLRTAMLAPPHALYRMHLDVGCLSEIDCFSDGPMVVRSMNDTAHLA</sequence>
<dbReference type="InterPro" id="IPR002156">
    <property type="entry name" value="RNaseH_domain"/>
</dbReference>
<dbReference type="SUPFAM" id="SSF53254">
    <property type="entry name" value="Phosphoglycerate mutase-like"/>
    <property type="match status" value="1"/>
</dbReference>
<evidence type="ECO:0000256" key="1">
    <source>
        <dbReference type="PIRSR" id="PIRSR036922-1"/>
    </source>
</evidence>
<accession>A0A3N0EAY4</accession>
<organism evidence="6 7">
    <name type="scientific">Halostreptopolyspora alba</name>
    <dbReference type="NCBI Taxonomy" id="2487137"/>
    <lineage>
        <taxon>Bacteria</taxon>
        <taxon>Bacillati</taxon>
        <taxon>Actinomycetota</taxon>
        <taxon>Actinomycetes</taxon>
        <taxon>Streptosporangiales</taxon>
        <taxon>Nocardiopsidaceae</taxon>
        <taxon>Halostreptopolyspora</taxon>
    </lineage>
</organism>
<dbReference type="GO" id="GO:0003676">
    <property type="term" value="F:nucleic acid binding"/>
    <property type="evidence" value="ECO:0007669"/>
    <property type="project" value="InterPro"/>
</dbReference>
<dbReference type="SMART" id="SM00855">
    <property type="entry name" value="PGAM"/>
    <property type="match status" value="1"/>
</dbReference>
<dbReference type="Pfam" id="PF00300">
    <property type="entry name" value="His_Phos_1"/>
    <property type="match status" value="1"/>
</dbReference>
<dbReference type="OrthoDB" id="5296884at2"/>
<dbReference type="InterPro" id="IPR036397">
    <property type="entry name" value="RNaseH_sf"/>
</dbReference>
<proteinExistence type="predicted"/>
<dbReference type="InterPro" id="IPR014636">
    <property type="entry name" value="RNaseH/PGlycerate_mutase"/>
</dbReference>
<feature type="region of interest" description="Disordered" evidence="4">
    <location>
        <begin position="133"/>
        <end position="181"/>
    </location>
</feature>
<feature type="domain" description="RNase H type-1" evidence="5">
    <location>
        <begin position="1"/>
        <end position="137"/>
    </location>
</feature>
<evidence type="ECO:0000313" key="7">
    <source>
        <dbReference type="Proteomes" id="UP000269198"/>
    </source>
</evidence>
<dbReference type="PIRSF" id="PIRSF036922">
    <property type="entry name" value="RNaseH_PGAM"/>
    <property type="match status" value="1"/>
</dbReference>
<dbReference type="Pfam" id="PF13456">
    <property type="entry name" value="RVT_3"/>
    <property type="match status" value="1"/>
</dbReference>
<feature type="active site" description="Tele-phosphohistidine intermediate" evidence="1">
    <location>
        <position position="192"/>
    </location>
</feature>
<dbReference type="GO" id="GO:0004523">
    <property type="term" value="F:RNA-DNA hybrid ribonuclease activity"/>
    <property type="evidence" value="ECO:0007669"/>
    <property type="project" value="InterPro"/>
</dbReference>
<feature type="binding site" evidence="3">
    <location>
        <position position="241"/>
    </location>
    <ligand>
        <name>substrate</name>
    </ligand>
</feature>
<dbReference type="InterPro" id="IPR050275">
    <property type="entry name" value="PGM_Phosphatase"/>
</dbReference>
<name>A0A3N0EAY4_9ACTN</name>
<keyword evidence="7" id="KW-1185">Reference proteome</keyword>
<dbReference type="PROSITE" id="PS50879">
    <property type="entry name" value="RNASE_H_1"/>
    <property type="match status" value="1"/>
</dbReference>
<dbReference type="GO" id="GO:0005737">
    <property type="term" value="C:cytoplasm"/>
    <property type="evidence" value="ECO:0007669"/>
    <property type="project" value="TreeGrafter"/>
</dbReference>
<dbReference type="CDD" id="cd09279">
    <property type="entry name" value="RNase_HI_like"/>
    <property type="match status" value="1"/>
</dbReference>